<evidence type="ECO:0000313" key="2">
    <source>
        <dbReference type="Proteomes" id="UP000789901"/>
    </source>
</evidence>
<proteinExistence type="predicted"/>
<name>A0ABN7X3F8_GIGMA</name>
<keyword evidence="2" id="KW-1185">Reference proteome</keyword>
<evidence type="ECO:0000313" key="1">
    <source>
        <dbReference type="EMBL" id="CAG8847168.1"/>
    </source>
</evidence>
<reference evidence="1 2" key="1">
    <citation type="submission" date="2021-06" db="EMBL/GenBank/DDBJ databases">
        <authorList>
            <person name="Kallberg Y."/>
            <person name="Tangrot J."/>
            <person name="Rosling A."/>
        </authorList>
    </citation>
    <scope>NUCLEOTIDE SEQUENCE [LARGE SCALE GENOMIC DNA]</scope>
    <source>
        <strain evidence="1 2">120-4 pot B 10/14</strain>
    </source>
</reference>
<sequence length="56" mass="6763">MNKSPVDVDTLLEEMIKVYYFMLLLNPTNQSNSKNRILEELENDIQFYFEIKTLFE</sequence>
<protein>
    <submittedName>
        <fullName evidence="1">34938_t:CDS:1</fullName>
    </submittedName>
</protein>
<feature type="non-terminal residue" evidence="1">
    <location>
        <position position="56"/>
    </location>
</feature>
<gene>
    <name evidence="1" type="ORF">GMARGA_LOCUS38528</name>
</gene>
<comment type="caution">
    <text evidence="1">The sequence shown here is derived from an EMBL/GenBank/DDBJ whole genome shotgun (WGS) entry which is preliminary data.</text>
</comment>
<accession>A0ABN7X3F8</accession>
<organism evidence="1 2">
    <name type="scientific">Gigaspora margarita</name>
    <dbReference type="NCBI Taxonomy" id="4874"/>
    <lineage>
        <taxon>Eukaryota</taxon>
        <taxon>Fungi</taxon>
        <taxon>Fungi incertae sedis</taxon>
        <taxon>Mucoromycota</taxon>
        <taxon>Glomeromycotina</taxon>
        <taxon>Glomeromycetes</taxon>
        <taxon>Diversisporales</taxon>
        <taxon>Gigasporaceae</taxon>
        <taxon>Gigaspora</taxon>
    </lineage>
</organism>
<dbReference type="Proteomes" id="UP000789901">
    <property type="component" value="Unassembled WGS sequence"/>
</dbReference>
<dbReference type="EMBL" id="CAJVQB010086516">
    <property type="protein sequence ID" value="CAG8847168.1"/>
    <property type="molecule type" value="Genomic_DNA"/>
</dbReference>